<dbReference type="Gene3D" id="1.20.120.520">
    <property type="entry name" value="nmb1532 protein domain like"/>
    <property type="match status" value="1"/>
</dbReference>
<feature type="region of interest" description="Disordered" evidence="1">
    <location>
        <begin position="146"/>
        <end position="166"/>
    </location>
</feature>
<evidence type="ECO:0000313" key="4">
    <source>
        <dbReference type="Proteomes" id="UP000271548"/>
    </source>
</evidence>
<dbReference type="Pfam" id="PF01814">
    <property type="entry name" value="Hemerythrin"/>
    <property type="match status" value="1"/>
</dbReference>
<evidence type="ECO:0000313" key="3">
    <source>
        <dbReference type="EMBL" id="RKN15285.1"/>
    </source>
</evidence>
<dbReference type="PANTHER" id="PTHR35585:SF1">
    <property type="entry name" value="HHE DOMAIN PROTEIN (AFU_ORTHOLOGUE AFUA_4G00730)"/>
    <property type="match status" value="1"/>
</dbReference>
<proteinExistence type="predicted"/>
<dbReference type="InterPro" id="IPR012312">
    <property type="entry name" value="Hemerythrin-like"/>
</dbReference>
<dbReference type="PANTHER" id="PTHR35585">
    <property type="entry name" value="HHE DOMAIN PROTEIN (AFU_ORTHOLOGUE AFUA_4G00730)"/>
    <property type="match status" value="1"/>
</dbReference>
<dbReference type="EMBL" id="RAZS01000011">
    <property type="protein sequence ID" value="RKN15285.1"/>
    <property type="molecule type" value="Genomic_DNA"/>
</dbReference>
<accession>A0ABX9QZN7</accession>
<feature type="domain" description="Hemerythrin-like" evidence="2">
    <location>
        <begin position="5"/>
        <end position="124"/>
    </location>
</feature>
<reference evidence="3 4" key="1">
    <citation type="submission" date="2018-09" db="EMBL/GenBank/DDBJ databases">
        <title>Micromonospora sp. nov. MS1-9, isolated from a root of Musa sp.</title>
        <authorList>
            <person name="Kuncharoen N."/>
            <person name="Kudo T."/>
            <person name="Ohkuma M."/>
            <person name="Yuki M."/>
            <person name="Tanasupawat S."/>
        </authorList>
    </citation>
    <scope>NUCLEOTIDE SEQUENCE [LARGE SCALE GENOMIC DNA]</scope>
    <source>
        <strain evidence="3 4">NGC1-4</strain>
    </source>
</reference>
<comment type="caution">
    <text evidence="3">The sequence shown here is derived from an EMBL/GenBank/DDBJ whole genome shotgun (WGS) entry which is preliminary data.</text>
</comment>
<sequence length="166" mass="19036">MSTDAIVLLKEDHKEMRRLFTAFQDAEKGPASRRQKLVGQIIEALTVHTYLENEVMYPEVRRLLPDLEDDILESYEEHHVADVLCAELFAMDAEDEHFTAKTTVLIENVLHHVEEEEQEWFPKVRDQLGRKELQEIGARMIEMRAGAPRTPTDPKAVKKAVDAATA</sequence>
<name>A0ABX9QZN7_9ACTN</name>
<dbReference type="RefSeq" id="WP_120682139.1">
    <property type="nucleotide sequence ID" value="NZ_RAZS01000011.1"/>
</dbReference>
<feature type="compositionally biased region" description="Basic and acidic residues" evidence="1">
    <location>
        <begin position="155"/>
        <end position="166"/>
    </location>
</feature>
<evidence type="ECO:0000259" key="2">
    <source>
        <dbReference type="Pfam" id="PF01814"/>
    </source>
</evidence>
<gene>
    <name evidence="3" type="ORF">D7147_25885</name>
</gene>
<dbReference type="Proteomes" id="UP000271548">
    <property type="component" value="Unassembled WGS sequence"/>
</dbReference>
<evidence type="ECO:0000256" key="1">
    <source>
        <dbReference type="SAM" id="MobiDB-lite"/>
    </source>
</evidence>
<protein>
    <submittedName>
        <fullName evidence="3">Hemerythrin domain-containing protein</fullName>
    </submittedName>
</protein>
<organism evidence="3 4">
    <name type="scientific">Micromonospora musae</name>
    <dbReference type="NCBI Taxonomy" id="1894970"/>
    <lineage>
        <taxon>Bacteria</taxon>
        <taxon>Bacillati</taxon>
        <taxon>Actinomycetota</taxon>
        <taxon>Actinomycetes</taxon>
        <taxon>Micromonosporales</taxon>
        <taxon>Micromonosporaceae</taxon>
        <taxon>Micromonospora</taxon>
    </lineage>
</organism>
<keyword evidence="4" id="KW-1185">Reference proteome</keyword>